<evidence type="ECO:0000313" key="4">
    <source>
        <dbReference type="Proteomes" id="UP001497453"/>
    </source>
</evidence>
<organism evidence="3 4">
    <name type="scientific">Somion occarium</name>
    <dbReference type="NCBI Taxonomy" id="3059160"/>
    <lineage>
        <taxon>Eukaryota</taxon>
        <taxon>Fungi</taxon>
        <taxon>Dikarya</taxon>
        <taxon>Basidiomycota</taxon>
        <taxon>Agaricomycotina</taxon>
        <taxon>Agaricomycetes</taxon>
        <taxon>Polyporales</taxon>
        <taxon>Cerrenaceae</taxon>
        <taxon>Somion</taxon>
    </lineage>
</organism>
<keyword evidence="4" id="KW-1185">Reference proteome</keyword>
<dbReference type="Gene3D" id="1.10.510.10">
    <property type="entry name" value="Transferase(Phosphotransferase) domain 1"/>
    <property type="match status" value="1"/>
</dbReference>
<name>A0ABP1CV85_9APHY</name>
<proteinExistence type="predicted"/>
<sequence length="949" mass="108098">MGLFNSLLFHNYLPGDCHHSNTCHSHFYSLALDTDFDADFDIIMDDATLPQDVEMHDEARDTVAPLSETEEKIKKQRRICSRQVTSVEEPRVTPDSDVPGFKKSKSLPMKTQKTPLKPSLSAIEMDDGICDPELRAFIQTEFKRNVIRDYPVIDFISRVWDTTPSQIPHGDYALTQERCLKYLGAGRYSKRSKLRRLGEDGPPLIELAGRGETRACAAFQELFETTASLVRDQWNQQDPTAAQEIERTRFQGTLRFLNEKIVQGNYANIKPDFGYVTENGENTDAIAWDAFGLFGELKKVDDAVNKAERVIIDRSMLDQEKEELYTPLCKGRKRSKPDSAVEEGPSSKLRKYNSDSVLTEKPKPDEDVPAKPSAGRPTPQQIAFLRFNQDEDENCPEFTNNETQAAKYLNELLSHGARIYATGFLVENQKISLWYGDRFGIIKSRLFNFIEEPHYFLLMVTAIMRASDADLGFCPLIRNVPRNHLSHEGATFKVPAARNHKNKYIGDVEFEVSTTEAKPIVTAYGTVGRGTTVVPIISVAQKDRKRFGKRRLVAKMSWQPVKRDEEGHIRAIHRALKKSKNEDAHAALAYIVDLKCSSKLAINDPNINLPRAFMTQLPETADDEKRDFRILILKEYVPLEFIDTPDELLKVFRDVVTGHHWAWTIAQILHRDISVSNIMFYWKRGCIIGVLCDWDLAETKEYIGEEPELAVDRGKYEAFGRLMQAAWDRKAANACKNTATAMKTISPPAPEAQRPAVEVTSGCAKDQPSEDSIHELEDDGSTRRRKAKYRTGTGPFMAMDLLAPGAAPIHLYRHDLESFFWVLVWFVATHNPVAHTLGRINQWQGSNLEAVYGSKLTFLQDFEMGAEKVLKKRNRQYDTLWEDTIEPLQRKFRDVQRKGANLRDLQSDYIAYHHGKNKAAQLKELGDRIIRKVRARNSLVSYEALLSFL</sequence>
<evidence type="ECO:0000256" key="1">
    <source>
        <dbReference type="SAM" id="MobiDB-lite"/>
    </source>
</evidence>
<evidence type="ECO:0000313" key="3">
    <source>
        <dbReference type="EMBL" id="CAL1698424.1"/>
    </source>
</evidence>
<feature type="domain" description="Fungal-type protein kinase" evidence="2">
    <location>
        <begin position="782"/>
        <end position="826"/>
    </location>
</feature>
<feature type="region of interest" description="Disordered" evidence="1">
    <location>
        <begin position="85"/>
        <end position="115"/>
    </location>
</feature>
<dbReference type="EMBL" id="OZ037953">
    <property type="protein sequence ID" value="CAL1698424.1"/>
    <property type="molecule type" value="Genomic_DNA"/>
</dbReference>
<feature type="compositionally biased region" description="Basic and acidic residues" evidence="1">
    <location>
        <begin position="358"/>
        <end position="369"/>
    </location>
</feature>
<dbReference type="InterPro" id="IPR011009">
    <property type="entry name" value="Kinase-like_dom_sf"/>
</dbReference>
<feature type="region of interest" description="Disordered" evidence="1">
    <location>
        <begin position="328"/>
        <end position="378"/>
    </location>
</feature>
<dbReference type="PANTHER" id="PTHR38248">
    <property type="entry name" value="FUNK1 6"/>
    <property type="match status" value="1"/>
</dbReference>
<accession>A0ABP1CV85</accession>
<dbReference type="Proteomes" id="UP001497453">
    <property type="component" value="Chromosome 10"/>
</dbReference>
<dbReference type="SUPFAM" id="SSF56112">
    <property type="entry name" value="Protein kinase-like (PK-like)"/>
    <property type="match status" value="1"/>
</dbReference>
<dbReference type="PANTHER" id="PTHR38248:SF2">
    <property type="entry name" value="FUNK1 11"/>
    <property type="match status" value="1"/>
</dbReference>
<gene>
    <name evidence="3" type="ORF">GFSPODELE1_LOCUS2149</name>
</gene>
<dbReference type="Pfam" id="PF17667">
    <property type="entry name" value="Pkinase_fungal"/>
    <property type="match status" value="2"/>
</dbReference>
<feature type="region of interest" description="Disordered" evidence="1">
    <location>
        <begin position="745"/>
        <end position="787"/>
    </location>
</feature>
<reference evidence="4" key="1">
    <citation type="submission" date="2024-04" db="EMBL/GenBank/DDBJ databases">
        <authorList>
            <person name="Shaw F."/>
            <person name="Minotto A."/>
        </authorList>
    </citation>
    <scope>NUCLEOTIDE SEQUENCE [LARGE SCALE GENOMIC DNA]</scope>
</reference>
<protein>
    <recommendedName>
        <fullName evidence="2">Fungal-type protein kinase domain-containing protein</fullName>
    </recommendedName>
</protein>
<feature type="domain" description="Fungal-type protein kinase" evidence="2">
    <location>
        <begin position="400"/>
        <end position="698"/>
    </location>
</feature>
<evidence type="ECO:0000259" key="2">
    <source>
        <dbReference type="Pfam" id="PF17667"/>
    </source>
</evidence>
<dbReference type="InterPro" id="IPR040976">
    <property type="entry name" value="Pkinase_fungal"/>
</dbReference>